<accession>A0A1G2T1K7</accession>
<dbReference type="Gene3D" id="3.40.50.720">
    <property type="entry name" value="NAD(P)-binding Rossmann-like Domain"/>
    <property type="match status" value="1"/>
</dbReference>
<sequence length="251" mass="28927">MGIHICDDNPDYTREINFEFSKKVVEFGERLDIPTIYNSTSSVYGNQKNRALLKEDTPLPEPTDNYVKYKLLMEKHIKELSKKNPKFRIIVLRPATVCGLSPRMRLELLPNHFTYCAISKGVIKISEPKAYRAQIDIDDLVDSYFAIINKSEWPKLLYNLGHHNLKKSEVAKVIQSIFDSKTEPVGNLGDPRNLQIDSSAFYKNFDWQPKKSFEDTVKETGGWIKNNLPEIEGSNFSGIINSPIERWLKML</sequence>
<dbReference type="PANTHER" id="PTHR43245">
    <property type="entry name" value="BIFUNCTIONAL POLYMYXIN RESISTANCE PROTEIN ARNA"/>
    <property type="match status" value="1"/>
</dbReference>
<evidence type="ECO:0000259" key="1">
    <source>
        <dbReference type="Pfam" id="PF01370"/>
    </source>
</evidence>
<name>A0A1G2T1K7_9BACT</name>
<reference evidence="2 3" key="1">
    <citation type="journal article" date="2016" name="Nat. Commun.">
        <title>Thousands of microbial genomes shed light on interconnected biogeochemical processes in an aquifer system.</title>
        <authorList>
            <person name="Anantharaman K."/>
            <person name="Brown C.T."/>
            <person name="Hug L.A."/>
            <person name="Sharon I."/>
            <person name="Castelle C.J."/>
            <person name="Probst A.J."/>
            <person name="Thomas B.C."/>
            <person name="Singh A."/>
            <person name="Wilkins M.J."/>
            <person name="Karaoz U."/>
            <person name="Brodie E.L."/>
            <person name="Williams K.H."/>
            <person name="Hubbard S.S."/>
            <person name="Banfield J.F."/>
        </authorList>
    </citation>
    <scope>NUCLEOTIDE SEQUENCE [LARGE SCALE GENOMIC DNA]</scope>
</reference>
<proteinExistence type="predicted"/>
<dbReference type="EMBL" id="MHVJ01000013">
    <property type="protein sequence ID" value="OHA91143.1"/>
    <property type="molecule type" value="Genomic_DNA"/>
</dbReference>
<dbReference type="InterPro" id="IPR050177">
    <property type="entry name" value="Lipid_A_modif_metabolic_enz"/>
</dbReference>
<dbReference type="AlphaFoldDB" id="A0A1G2T1K7"/>
<evidence type="ECO:0000313" key="3">
    <source>
        <dbReference type="Proteomes" id="UP000178612"/>
    </source>
</evidence>
<feature type="domain" description="NAD-dependent epimerase/dehydratase" evidence="1">
    <location>
        <begin position="7"/>
        <end position="161"/>
    </location>
</feature>
<comment type="caution">
    <text evidence="2">The sequence shown here is derived from an EMBL/GenBank/DDBJ whole genome shotgun (WGS) entry which is preliminary data.</text>
</comment>
<evidence type="ECO:0000313" key="2">
    <source>
        <dbReference type="EMBL" id="OHA91143.1"/>
    </source>
</evidence>
<protein>
    <recommendedName>
        <fullName evidence="1">NAD-dependent epimerase/dehydratase domain-containing protein</fullName>
    </recommendedName>
</protein>
<dbReference type="InterPro" id="IPR001509">
    <property type="entry name" value="Epimerase_deHydtase"/>
</dbReference>
<dbReference type="PANTHER" id="PTHR43245:SF23">
    <property type="entry name" value="NAD(P)-BINDING DOMAIN-CONTAINING PROTEIN"/>
    <property type="match status" value="1"/>
</dbReference>
<dbReference type="Pfam" id="PF01370">
    <property type="entry name" value="Epimerase"/>
    <property type="match status" value="1"/>
</dbReference>
<dbReference type="CDD" id="cd08946">
    <property type="entry name" value="SDR_e"/>
    <property type="match status" value="1"/>
</dbReference>
<dbReference type="Proteomes" id="UP000178612">
    <property type="component" value="Unassembled WGS sequence"/>
</dbReference>
<dbReference type="SUPFAM" id="SSF51735">
    <property type="entry name" value="NAD(P)-binding Rossmann-fold domains"/>
    <property type="match status" value="1"/>
</dbReference>
<dbReference type="InterPro" id="IPR036291">
    <property type="entry name" value="NAD(P)-bd_dom_sf"/>
</dbReference>
<gene>
    <name evidence="2" type="ORF">A2758_01545</name>
</gene>
<organism evidence="2 3">
    <name type="scientific">Candidatus Zambryskibacteria bacterium RIFCSPHIGHO2_01_FULL_49_18</name>
    <dbReference type="NCBI Taxonomy" id="1802740"/>
    <lineage>
        <taxon>Bacteria</taxon>
        <taxon>Candidatus Zambryskiibacteriota</taxon>
    </lineage>
</organism>